<protein>
    <submittedName>
        <fullName evidence="1">Uncharacterized protein</fullName>
    </submittedName>
</protein>
<proteinExistence type="predicted"/>
<evidence type="ECO:0000313" key="1">
    <source>
        <dbReference type="EMBL" id="JAD74075.1"/>
    </source>
</evidence>
<accession>A0A0A9CL11</accession>
<sequence>MNNTSQSNPSFHASPSSPI</sequence>
<dbReference type="EMBL" id="GBRH01223820">
    <property type="protein sequence ID" value="JAD74075.1"/>
    <property type="molecule type" value="Transcribed_RNA"/>
</dbReference>
<reference evidence="1" key="1">
    <citation type="submission" date="2014-09" db="EMBL/GenBank/DDBJ databases">
        <authorList>
            <person name="Magalhaes I.L.F."/>
            <person name="Oliveira U."/>
            <person name="Santos F.R."/>
            <person name="Vidigal T.H.D.A."/>
            <person name="Brescovit A.D."/>
            <person name="Santos A.J."/>
        </authorList>
    </citation>
    <scope>NUCLEOTIDE SEQUENCE</scope>
    <source>
        <tissue evidence="1">Shoot tissue taken approximately 20 cm above the soil surface</tissue>
    </source>
</reference>
<dbReference type="AlphaFoldDB" id="A0A0A9CL11"/>
<name>A0A0A9CL11_ARUDO</name>
<organism evidence="1">
    <name type="scientific">Arundo donax</name>
    <name type="common">Giant reed</name>
    <name type="synonym">Donax arundinaceus</name>
    <dbReference type="NCBI Taxonomy" id="35708"/>
    <lineage>
        <taxon>Eukaryota</taxon>
        <taxon>Viridiplantae</taxon>
        <taxon>Streptophyta</taxon>
        <taxon>Embryophyta</taxon>
        <taxon>Tracheophyta</taxon>
        <taxon>Spermatophyta</taxon>
        <taxon>Magnoliopsida</taxon>
        <taxon>Liliopsida</taxon>
        <taxon>Poales</taxon>
        <taxon>Poaceae</taxon>
        <taxon>PACMAD clade</taxon>
        <taxon>Arundinoideae</taxon>
        <taxon>Arundineae</taxon>
        <taxon>Arundo</taxon>
    </lineage>
</organism>
<reference evidence="1" key="2">
    <citation type="journal article" date="2015" name="Data Brief">
        <title>Shoot transcriptome of the giant reed, Arundo donax.</title>
        <authorList>
            <person name="Barrero R.A."/>
            <person name="Guerrero F.D."/>
            <person name="Moolhuijzen P."/>
            <person name="Goolsby J.A."/>
            <person name="Tidwell J."/>
            <person name="Bellgard S.E."/>
            <person name="Bellgard M.I."/>
        </authorList>
    </citation>
    <scope>NUCLEOTIDE SEQUENCE</scope>
    <source>
        <tissue evidence="1">Shoot tissue taken approximately 20 cm above the soil surface</tissue>
    </source>
</reference>